<protein>
    <submittedName>
        <fullName evidence="2">Uncharacterized protein</fullName>
    </submittedName>
</protein>
<reference evidence="2" key="1">
    <citation type="submission" date="2019-08" db="EMBL/GenBank/DDBJ databases">
        <authorList>
            <person name="Kucharzyk K."/>
            <person name="Murdoch R.W."/>
            <person name="Higgins S."/>
            <person name="Loffler F."/>
        </authorList>
    </citation>
    <scope>NUCLEOTIDE SEQUENCE</scope>
</reference>
<gene>
    <name evidence="2" type="ORF">SDC9_25030</name>
</gene>
<name>A0A644UJJ5_9ZZZZ</name>
<dbReference type="AlphaFoldDB" id="A0A644UJJ5"/>
<feature type="region of interest" description="Disordered" evidence="1">
    <location>
        <begin position="235"/>
        <end position="255"/>
    </location>
</feature>
<organism evidence="2">
    <name type="scientific">bioreactor metagenome</name>
    <dbReference type="NCBI Taxonomy" id="1076179"/>
    <lineage>
        <taxon>unclassified sequences</taxon>
        <taxon>metagenomes</taxon>
        <taxon>ecological metagenomes</taxon>
    </lineage>
</organism>
<evidence type="ECO:0000313" key="2">
    <source>
        <dbReference type="EMBL" id="MPL79155.1"/>
    </source>
</evidence>
<evidence type="ECO:0000256" key="1">
    <source>
        <dbReference type="SAM" id="MobiDB-lite"/>
    </source>
</evidence>
<accession>A0A644UJJ5</accession>
<dbReference type="EMBL" id="VSSQ01000124">
    <property type="protein sequence ID" value="MPL79155.1"/>
    <property type="molecule type" value="Genomic_DNA"/>
</dbReference>
<sequence>MAAEVLGAQEHRLELPGGGVVKHAAGGDQMRFGRDVQRLARRLKIGQRVDLLPGEPGEFEWVRRGDVGHRQQPVAHYAGDGFWYIEAGTGVAHHRVADVAQARVRGLRLGHEIRHHLGHIQRADIAGEDIIRPLGQAAFARALQQVGEELGRQGTAAQGRVVRSVREDHGGDRRHLEACRLHREERRGIADMAEDHLALDRNDEREAFHAVPSSLALQSSTRRLSNLRTAYLRQPSARTSSAAMPSSSTRFIRST</sequence>
<proteinExistence type="predicted"/>
<comment type="caution">
    <text evidence="2">The sequence shown here is derived from an EMBL/GenBank/DDBJ whole genome shotgun (WGS) entry which is preliminary data.</text>
</comment>
<feature type="compositionally biased region" description="Polar residues" evidence="1">
    <location>
        <begin position="236"/>
        <end position="255"/>
    </location>
</feature>